<sequence>MKPLIGEIPADWREVPLSDVAELQAGPSGAALRTGERTADGIRLVLPRHLQDGRIDDERPTFVGADQASALTRYALRAGDILCVRAGELGKHALVGAGHEGWIYGTSLLRLRPTDAVRPGFLAYYLALPPVQDWIVRHGTGTVIPSIPVRLLNELPVVLPPLAVQESIGEVLAAVDDQVDVHRRISATARRLRDTLAPLLFSGAIPAVSVPRQGGQHQP</sequence>
<dbReference type="GO" id="GO:0004519">
    <property type="term" value="F:endonuclease activity"/>
    <property type="evidence" value="ECO:0007669"/>
    <property type="project" value="UniProtKB-KW"/>
</dbReference>
<dbReference type="SUPFAM" id="SSF116734">
    <property type="entry name" value="DNA methylase specificity domain"/>
    <property type="match status" value="1"/>
</dbReference>
<dbReference type="InterPro" id="IPR052021">
    <property type="entry name" value="Type-I_RS_S_subunit"/>
</dbReference>
<feature type="domain" description="Type I restriction modification DNA specificity" evidence="4">
    <location>
        <begin position="9"/>
        <end position="187"/>
    </location>
</feature>
<evidence type="ECO:0000256" key="2">
    <source>
        <dbReference type="ARBA" id="ARBA00022747"/>
    </source>
</evidence>
<comment type="similarity">
    <text evidence="1">Belongs to the type-I restriction system S methylase family.</text>
</comment>
<evidence type="ECO:0000313" key="5">
    <source>
        <dbReference type="EMBL" id="MFC6018973.1"/>
    </source>
</evidence>
<reference evidence="6" key="1">
    <citation type="journal article" date="2019" name="Int. J. Syst. Evol. Microbiol.">
        <title>The Global Catalogue of Microorganisms (GCM) 10K type strain sequencing project: providing services to taxonomists for standard genome sequencing and annotation.</title>
        <authorList>
            <consortium name="The Broad Institute Genomics Platform"/>
            <consortium name="The Broad Institute Genome Sequencing Center for Infectious Disease"/>
            <person name="Wu L."/>
            <person name="Ma J."/>
        </authorList>
    </citation>
    <scope>NUCLEOTIDE SEQUENCE [LARGE SCALE GENOMIC DNA]</scope>
    <source>
        <strain evidence="6">ZS-35-S2</strain>
    </source>
</reference>
<dbReference type="EMBL" id="JBHSPR010000018">
    <property type="protein sequence ID" value="MFC6018973.1"/>
    <property type="molecule type" value="Genomic_DNA"/>
</dbReference>
<keyword evidence="5" id="KW-0540">Nuclease</keyword>
<gene>
    <name evidence="5" type="ORF">ACFP2T_22535</name>
</gene>
<dbReference type="Pfam" id="PF01420">
    <property type="entry name" value="Methylase_S"/>
    <property type="match status" value="1"/>
</dbReference>
<dbReference type="PANTHER" id="PTHR30408">
    <property type="entry name" value="TYPE-1 RESTRICTION ENZYME ECOKI SPECIFICITY PROTEIN"/>
    <property type="match status" value="1"/>
</dbReference>
<dbReference type="InterPro" id="IPR044946">
    <property type="entry name" value="Restrct_endonuc_typeI_TRD_sf"/>
</dbReference>
<dbReference type="RefSeq" id="WP_377424736.1">
    <property type="nucleotide sequence ID" value="NZ_JBHSPR010000018.1"/>
</dbReference>
<name>A0ABW1KD72_9ACTN</name>
<keyword evidence="5" id="KW-0255">Endonuclease</keyword>
<dbReference type="PANTHER" id="PTHR30408:SF12">
    <property type="entry name" value="TYPE I RESTRICTION ENZYME MJAVIII SPECIFICITY SUBUNIT"/>
    <property type="match status" value="1"/>
</dbReference>
<dbReference type="Proteomes" id="UP001596203">
    <property type="component" value="Unassembled WGS sequence"/>
</dbReference>
<evidence type="ECO:0000256" key="1">
    <source>
        <dbReference type="ARBA" id="ARBA00010923"/>
    </source>
</evidence>
<dbReference type="InterPro" id="IPR000055">
    <property type="entry name" value="Restrct_endonuc_typeI_TRD"/>
</dbReference>
<protein>
    <submittedName>
        <fullName evidence="5">Restriction endonuclease subunit S</fullName>
    </submittedName>
</protein>
<evidence type="ECO:0000259" key="4">
    <source>
        <dbReference type="Pfam" id="PF01420"/>
    </source>
</evidence>
<evidence type="ECO:0000313" key="6">
    <source>
        <dbReference type="Proteomes" id="UP001596203"/>
    </source>
</evidence>
<evidence type="ECO:0000256" key="3">
    <source>
        <dbReference type="ARBA" id="ARBA00023125"/>
    </source>
</evidence>
<keyword evidence="3" id="KW-0238">DNA-binding</keyword>
<keyword evidence="2" id="KW-0680">Restriction system</keyword>
<keyword evidence="5" id="KW-0378">Hydrolase</keyword>
<organism evidence="5 6">
    <name type="scientific">Plantactinospora solaniradicis</name>
    <dbReference type="NCBI Taxonomy" id="1723736"/>
    <lineage>
        <taxon>Bacteria</taxon>
        <taxon>Bacillati</taxon>
        <taxon>Actinomycetota</taxon>
        <taxon>Actinomycetes</taxon>
        <taxon>Micromonosporales</taxon>
        <taxon>Micromonosporaceae</taxon>
        <taxon>Plantactinospora</taxon>
    </lineage>
</organism>
<comment type="caution">
    <text evidence="5">The sequence shown here is derived from an EMBL/GenBank/DDBJ whole genome shotgun (WGS) entry which is preliminary data.</text>
</comment>
<dbReference type="Gene3D" id="3.90.220.20">
    <property type="entry name" value="DNA methylase specificity domains"/>
    <property type="match status" value="1"/>
</dbReference>
<accession>A0ABW1KD72</accession>
<dbReference type="CDD" id="cd16961">
    <property type="entry name" value="RMtype1_S_TRD-CR_like"/>
    <property type="match status" value="1"/>
</dbReference>
<proteinExistence type="inferred from homology"/>
<keyword evidence="6" id="KW-1185">Reference proteome</keyword>